<gene>
    <name evidence="4" type="ORF">SLS56_001104</name>
</gene>
<protein>
    <recommendedName>
        <fullName evidence="3">Isochorismatase-like domain-containing protein</fullName>
    </recommendedName>
</protein>
<dbReference type="PANTHER" id="PTHR43540:SF1">
    <property type="entry name" value="ISOCHORISMATASE HYDROLASE"/>
    <property type="match status" value="1"/>
</dbReference>
<evidence type="ECO:0000313" key="4">
    <source>
        <dbReference type="EMBL" id="KAL1636521.1"/>
    </source>
</evidence>
<dbReference type="Proteomes" id="UP001521116">
    <property type="component" value="Unassembled WGS sequence"/>
</dbReference>
<evidence type="ECO:0000259" key="3">
    <source>
        <dbReference type="Pfam" id="PF00857"/>
    </source>
</evidence>
<sequence length="215" mass="23601">MATASPTAEGASGFGKNYCVLNLDLMAILIEAVKDTTKGQKFVSSCSRWNDAVHKKYPRPLTIFTSLFFDPTEPELERDAPFTKLIEGFGPFAAGSPGVQVASDFTVDEKDVILQKTRWYAGAGNNLEQILKAQNIDTIIILCDQSGLSLSGVVMSTVYRLFDLDYSIYVVSDNVSDLPLDHDAEVSKVMLGTLLPKMNLRLVSVDEALHMLEQS</sequence>
<dbReference type="Pfam" id="PF00857">
    <property type="entry name" value="Isochorismatase"/>
    <property type="match status" value="1"/>
</dbReference>
<evidence type="ECO:0000256" key="2">
    <source>
        <dbReference type="ARBA" id="ARBA00022801"/>
    </source>
</evidence>
<keyword evidence="5" id="KW-1185">Reference proteome</keyword>
<dbReference type="InterPro" id="IPR050272">
    <property type="entry name" value="Isochorismatase-like_hydrls"/>
</dbReference>
<name>A0ABR3TAX3_9PEZI</name>
<dbReference type="InterPro" id="IPR000868">
    <property type="entry name" value="Isochorismatase-like_dom"/>
</dbReference>
<dbReference type="EMBL" id="JAJVDC020000006">
    <property type="protein sequence ID" value="KAL1636521.1"/>
    <property type="molecule type" value="Genomic_DNA"/>
</dbReference>
<dbReference type="Gene3D" id="3.40.50.850">
    <property type="entry name" value="Isochorismatase-like"/>
    <property type="match status" value="1"/>
</dbReference>
<keyword evidence="2" id="KW-0378">Hydrolase</keyword>
<organism evidence="4 5">
    <name type="scientific">Neofusicoccum ribis</name>
    <dbReference type="NCBI Taxonomy" id="45134"/>
    <lineage>
        <taxon>Eukaryota</taxon>
        <taxon>Fungi</taxon>
        <taxon>Dikarya</taxon>
        <taxon>Ascomycota</taxon>
        <taxon>Pezizomycotina</taxon>
        <taxon>Dothideomycetes</taxon>
        <taxon>Dothideomycetes incertae sedis</taxon>
        <taxon>Botryosphaeriales</taxon>
        <taxon>Botryosphaeriaceae</taxon>
        <taxon>Neofusicoccum</taxon>
    </lineage>
</organism>
<proteinExistence type="inferred from homology"/>
<accession>A0ABR3TAX3</accession>
<reference evidence="4 5" key="1">
    <citation type="submission" date="2024-02" db="EMBL/GenBank/DDBJ databases">
        <title>De novo assembly and annotation of 12 fungi associated with fruit tree decline syndrome in Ontario, Canada.</title>
        <authorList>
            <person name="Sulman M."/>
            <person name="Ellouze W."/>
            <person name="Ilyukhin E."/>
        </authorList>
    </citation>
    <scope>NUCLEOTIDE SEQUENCE [LARGE SCALE GENOMIC DNA]</scope>
    <source>
        <strain evidence="4 5">M1-105</strain>
    </source>
</reference>
<evidence type="ECO:0000313" key="5">
    <source>
        <dbReference type="Proteomes" id="UP001521116"/>
    </source>
</evidence>
<evidence type="ECO:0000256" key="1">
    <source>
        <dbReference type="ARBA" id="ARBA00006336"/>
    </source>
</evidence>
<feature type="domain" description="Isochorismatase-like" evidence="3">
    <location>
        <begin position="19"/>
        <end position="184"/>
    </location>
</feature>
<comment type="similarity">
    <text evidence="1">Belongs to the isochorismatase family.</text>
</comment>
<comment type="caution">
    <text evidence="4">The sequence shown here is derived from an EMBL/GenBank/DDBJ whole genome shotgun (WGS) entry which is preliminary data.</text>
</comment>
<dbReference type="PANTHER" id="PTHR43540">
    <property type="entry name" value="PEROXYUREIDOACRYLATE/UREIDOACRYLATE AMIDOHYDROLASE-RELATED"/>
    <property type="match status" value="1"/>
</dbReference>
<dbReference type="InterPro" id="IPR036380">
    <property type="entry name" value="Isochorismatase-like_sf"/>
</dbReference>
<dbReference type="SUPFAM" id="SSF52499">
    <property type="entry name" value="Isochorismatase-like hydrolases"/>
    <property type="match status" value="1"/>
</dbReference>